<dbReference type="Gene3D" id="1.20.1070.10">
    <property type="entry name" value="Rhodopsin 7-helix transmembrane proteins"/>
    <property type="match status" value="2"/>
</dbReference>
<keyword evidence="4 10" id="KW-0812">Transmembrane</keyword>
<dbReference type="FunCoup" id="A0A6P6XNL7">
    <property type="interactions" value="117"/>
</dbReference>
<accession>A0A6P6XNL7</accession>
<evidence type="ECO:0000313" key="15">
    <source>
        <dbReference type="RefSeq" id="XP_027194363.1"/>
    </source>
</evidence>
<comment type="similarity">
    <text evidence="2 10">Belongs to the G-protein coupled receptor 1 family.</text>
</comment>
<sequence>MAILGNVLVMVAFKIDRQLQTISNYFLLSLAVADFLIGFISMPLSLIYIVVDGWPLGYSICDIWLAIDYLNSNASVLNLLLISFDRYFSVTRPLTYRAKRTTRRACIFIAFAWIVSALLWPPWIFAWPKIEGRRTVPEYQCYIPFLESNIWVTTITAIMAFWLPVTIMCILYWRIWRETENRYRELTSLVVISPATVNQPTATIAQTATTSITKLSTPTASSMVTGCITAGTNIGTISTTTTTTNSDSRGKIKLKTTSTNNSHHINIDENNKSNHNHQQQQQQQNNQNSSIKMPKRPIHLPNCPHSLIQRNKIRTNQTILSATTTTSQQEIDKDLQQQQQKSGTVVRRLPHDKPSSISIVGRTMSHTSIGQQSYIEPIPKIFSTHDYCDEIKLEDIQHTTEGLVCLKSPANIIEQDYENELFEINATTDLDGSKTSESRYLSFWSWIWNRLTFNHNNSKHKRCSSSGSSNNNKRKQLKKKYSIQELNSESGIMVQGDSMMNESTTTTTTTIKCPGCAYRLRRQRKRRLQKIKQIQQQKSLESEQTNINEQHPIMTIDKKSKKFINQSSLDNMSTTIQKQKQKQKQKHSEINYHIREMESINDGNQQSDSSIYTIVIKLQDPKDYNDNQRIMNESIKMLRSNRSKRSISSSIPSTTTTAAMIRQDSDQQQSMLDQVYIDENYDDSGDNDDDDDDDDEDDELDDDDDDDLKQQQQQHDTHLLQHQQSITSQATTTTTTATVTTTATPSSATFTRVRATFQPKSERKAAKTLSAILLAFIVTWTPYNVLGK</sequence>
<dbReference type="SUPFAM" id="SSF81321">
    <property type="entry name" value="Family A G protein-coupled receptor-like"/>
    <property type="match status" value="1"/>
</dbReference>
<keyword evidence="7 12" id="KW-0472">Membrane</keyword>
<dbReference type="KEGG" id="dpte:113789075"/>
<evidence type="ECO:0000256" key="2">
    <source>
        <dbReference type="ARBA" id="ARBA00010663"/>
    </source>
</evidence>
<dbReference type="GO" id="GO:0004993">
    <property type="term" value="F:G protein-coupled serotonin receptor activity"/>
    <property type="evidence" value="ECO:0007669"/>
    <property type="project" value="TreeGrafter"/>
</dbReference>
<dbReference type="PROSITE" id="PS00237">
    <property type="entry name" value="G_PROTEIN_RECEP_F1_1"/>
    <property type="match status" value="1"/>
</dbReference>
<keyword evidence="3" id="KW-1003">Cell membrane</keyword>
<evidence type="ECO:0000256" key="1">
    <source>
        <dbReference type="ARBA" id="ARBA00004651"/>
    </source>
</evidence>
<evidence type="ECO:0000256" key="5">
    <source>
        <dbReference type="ARBA" id="ARBA00022989"/>
    </source>
</evidence>
<keyword evidence="8 10" id="KW-0675">Receptor</keyword>
<feature type="compositionally biased region" description="Acidic residues" evidence="11">
    <location>
        <begin position="679"/>
        <end position="707"/>
    </location>
</feature>
<reference evidence="15" key="1">
    <citation type="submission" date="2025-08" db="UniProtKB">
        <authorList>
            <consortium name="RefSeq"/>
        </authorList>
    </citation>
    <scope>IDENTIFICATION</scope>
    <source>
        <strain evidence="15">Airmid</strain>
    </source>
</reference>
<feature type="transmembrane region" description="Helical" evidence="12">
    <location>
        <begin position="150"/>
        <end position="173"/>
    </location>
</feature>
<organism evidence="14 15">
    <name type="scientific">Dermatophagoides pteronyssinus</name>
    <name type="common">European house dust mite</name>
    <dbReference type="NCBI Taxonomy" id="6956"/>
    <lineage>
        <taxon>Eukaryota</taxon>
        <taxon>Metazoa</taxon>
        <taxon>Ecdysozoa</taxon>
        <taxon>Arthropoda</taxon>
        <taxon>Chelicerata</taxon>
        <taxon>Arachnida</taxon>
        <taxon>Acari</taxon>
        <taxon>Acariformes</taxon>
        <taxon>Sarcoptiformes</taxon>
        <taxon>Astigmata</taxon>
        <taxon>Psoroptidia</taxon>
        <taxon>Analgoidea</taxon>
        <taxon>Pyroglyphidae</taxon>
        <taxon>Dermatophagoidinae</taxon>
        <taxon>Dermatophagoides</taxon>
    </lineage>
</organism>
<dbReference type="Proteomes" id="UP000515146">
    <property type="component" value="Unplaced"/>
</dbReference>
<comment type="subcellular location">
    <subcellularLocation>
        <location evidence="1">Cell membrane</location>
        <topology evidence="1">Multi-pass membrane protein</topology>
    </subcellularLocation>
</comment>
<evidence type="ECO:0000256" key="8">
    <source>
        <dbReference type="ARBA" id="ARBA00023170"/>
    </source>
</evidence>
<dbReference type="PANTHER" id="PTHR24247">
    <property type="entry name" value="5-HYDROXYTRYPTAMINE RECEPTOR"/>
    <property type="match status" value="1"/>
</dbReference>
<keyword evidence="6 10" id="KW-0297">G-protein coupled receptor</keyword>
<keyword evidence="14" id="KW-1185">Reference proteome</keyword>
<dbReference type="GO" id="GO:0045202">
    <property type="term" value="C:synapse"/>
    <property type="evidence" value="ECO:0007669"/>
    <property type="project" value="TreeGrafter"/>
</dbReference>
<evidence type="ECO:0000259" key="13">
    <source>
        <dbReference type="PROSITE" id="PS50262"/>
    </source>
</evidence>
<dbReference type="GO" id="GO:0016907">
    <property type="term" value="F:G protein-coupled acetylcholine receptor activity"/>
    <property type="evidence" value="ECO:0007669"/>
    <property type="project" value="InterPro"/>
</dbReference>
<evidence type="ECO:0000256" key="11">
    <source>
        <dbReference type="SAM" id="MobiDB-lite"/>
    </source>
</evidence>
<dbReference type="RefSeq" id="XP_027194363.1">
    <property type="nucleotide sequence ID" value="XM_027338562.1"/>
</dbReference>
<dbReference type="InterPro" id="IPR017452">
    <property type="entry name" value="GPCR_Rhodpsn_7TM"/>
</dbReference>
<dbReference type="PROSITE" id="PS50262">
    <property type="entry name" value="G_PROTEIN_RECEP_F1_2"/>
    <property type="match status" value="1"/>
</dbReference>
<feature type="transmembrane region" description="Helical" evidence="12">
    <location>
        <begin position="25"/>
        <end position="51"/>
    </location>
</feature>
<dbReference type="GO" id="GO:0005886">
    <property type="term" value="C:plasma membrane"/>
    <property type="evidence" value="ECO:0007669"/>
    <property type="project" value="UniProtKB-SubCell"/>
</dbReference>
<dbReference type="OrthoDB" id="10071887at2759"/>
<evidence type="ECO:0000256" key="3">
    <source>
        <dbReference type="ARBA" id="ARBA00022475"/>
    </source>
</evidence>
<dbReference type="GO" id="GO:0030425">
    <property type="term" value="C:dendrite"/>
    <property type="evidence" value="ECO:0007669"/>
    <property type="project" value="TreeGrafter"/>
</dbReference>
<evidence type="ECO:0000256" key="9">
    <source>
        <dbReference type="ARBA" id="ARBA00023224"/>
    </source>
</evidence>
<evidence type="ECO:0000313" key="14">
    <source>
        <dbReference type="Proteomes" id="UP000515146"/>
    </source>
</evidence>
<feature type="compositionally biased region" description="Polar residues" evidence="11">
    <location>
        <begin position="255"/>
        <end position="264"/>
    </location>
</feature>
<proteinExistence type="inferred from homology"/>
<dbReference type="AlphaFoldDB" id="A0A6P6XNL7"/>
<feature type="domain" description="G-protein coupled receptors family 1 profile" evidence="13">
    <location>
        <begin position="5"/>
        <end position="175"/>
    </location>
</feature>
<protein>
    <submittedName>
        <fullName evidence="15">Myb-like protein AA</fullName>
    </submittedName>
</protein>
<evidence type="ECO:0000256" key="4">
    <source>
        <dbReference type="ARBA" id="ARBA00022692"/>
    </source>
</evidence>
<keyword evidence="9 10" id="KW-0807">Transducer</keyword>
<dbReference type="PRINTS" id="PR00237">
    <property type="entry name" value="GPCRRHODOPSN"/>
</dbReference>
<dbReference type="PRINTS" id="PR00243">
    <property type="entry name" value="MUSCARINICR"/>
</dbReference>
<dbReference type="InterPro" id="IPR000995">
    <property type="entry name" value="Musac_Ach_rcpt"/>
</dbReference>
<feature type="compositionally biased region" description="Low complexity" evidence="11">
    <location>
        <begin position="646"/>
        <end position="657"/>
    </location>
</feature>
<feature type="compositionally biased region" description="Low complexity" evidence="11">
    <location>
        <begin position="276"/>
        <end position="290"/>
    </location>
</feature>
<name>A0A6P6XNL7_DERPT</name>
<keyword evidence="5 12" id="KW-1133">Transmembrane helix</keyword>
<evidence type="ECO:0000256" key="12">
    <source>
        <dbReference type="SAM" id="Phobius"/>
    </source>
</evidence>
<evidence type="ECO:0000256" key="6">
    <source>
        <dbReference type="ARBA" id="ARBA00023040"/>
    </source>
</evidence>
<feature type="region of interest" description="Disordered" evidence="11">
    <location>
        <begin position="638"/>
        <end position="732"/>
    </location>
</feature>
<dbReference type="GO" id="GO:0007197">
    <property type="term" value="P:adenylate cyclase-inhibiting G protein-coupled acetylcholine receptor signaling pathway"/>
    <property type="evidence" value="ECO:0007669"/>
    <property type="project" value="TreeGrafter"/>
</dbReference>
<feature type="region of interest" description="Disordered" evidence="11">
    <location>
        <begin position="241"/>
        <end position="300"/>
    </location>
</feature>
<dbReference type="Pfam" id="PF00001">
    <property type="entry name" value="7tm_1"/>
    <property type="match status" value="1"/>
</dbReference>
<dbReference type="InParanoid" id="A0A6P6XNL7"/>
<feature type="transmembrane region" description="Helical" evidence="12">
    <location>
        <begin position="63"/>
        <end position="84"/>
    </location>
</feature>
<dbReference type="InterPro" id="IPR000276">
    <property type="entry name" value="GPCR_Rhodpsn"/>
</dbReference>
<evidence type="ECO:0000256" key="7">
    <source>
        <dbReference type="ARBA" id="ARBA00023136"/>
    </source>
</evidence>
<feature type="compositionally biased region" description="Low complexity" evidence="11">
    <location>
        <begin position="710"/>
        <end position="732"/>
    </location>
</feature>
<feature type="transmembrane region" description="Helical" evidence="12">
    <location>
        <begin position="105"/>
        <end position="130"/>
    </location>
</feature>
<gene>
    <name evidence="15" type="primary">LOC113789075</name>
</gene>
<dbReference type="GO" id="GO:0007187">
    <property type="term" value="P:G protein-coupled receptor signaling pathway, coupled to cyclic nucleotide second messenger"/>
    <property type="evidence" value="ECO:0007669"/>
    <property type="project" value="TreeGrafter"/>
</dbReference>
<dbReference type="PANTHER" id="PTHR24247:SF265">
    <property type="entry name" value="MUSCARINIC ACETYLCHOLINE RECEPTOR DM1"/>
    <property type="match status" value="1"/>
</dbReference>
<feature type="region of interest" description="Disordered" evidence="11">
    <location>
        <begin position="458"/>
        <end position="477"/>
    </location>
</feature>
<evidence type="ECO:0000256" key="10">
    <source>
        <dbReference type="RuleBase" id="RU000688"/>
    </source>
</evidence>